<sequence>MDDKDGFEYAFGVCRKELIIFGMWPKPNDTMDHKVFAIFRLVLCIALNFIFINLVQTIQLFIMWGDLFAMTDIISKASLPIGLVLFKTLVFIYYREALLPLLAYASSDWKKPKSSLEAANMWSNARTARQLSITCLFIGLSAVNYHMAVRICQELRIIPGKTKVERELYFNAYFPYNYTESPAYELTFAMQYFATVLATFSYSGLYGLFVGLMLHLCGQFANLRVKMDKVAKQADSAKFRQNLTAIIIRHQFLFRFSQIIEKIFNVIFLGEILGCTIQFCLQGFFLCTLSTEDVGLLVMYIFFMVFFIGHIGSHLFICCYVSERLQDESVSIANAAYKCQWYHLPAKDVMLLVMVINRAKDPIQITAGKFCVFSLSLLAQIFKTSGGYLSMLLAVRDKITIVVCQLSANVVAWMEEANFAVNLSRLCLCFVGVWPNLQCSRFFEIVSNAVFSVSSILIIYFIVIPQTTKLFYSDRDLDIIVDILCTADIPIIVALIKMFVLRYDSNVMRYLLDQLFKDWKSPQTESRRATMRDSAKSGRMIAAACMGIAYGTSNVFFFLRLIMLRQKQARTGHRAFLFESHFPFDVFNSPWFEVTWIIQAFCTFSATTAYSGIDSFFAVLVLHLCGQLIILGDELNSLAFQKDTEGIKEDIAKIVKRHYELNKYAETIETTFNKMFLAQIIACIVQFCLQGYQIISILIDKSLELPYFQLIFMVMYISYMSLDLYIYCYVAEKLRGKSIEIADAAYNCKWYNFQKKEVSDLILIMKRAQYPLDITAGKFCSLSLRLFAIIGKTSLGYLSMLLAVKERIN</sequence>
<keyword evidence="12" id="KW-1185">Reference proteome</keyword>
<evidence type="ECO:0000313" key="12">
    <source>
        <dbReference type="Proteomes" id="UP000002358"/>
    </source>
</evidence>
<dbReference type="EnsemblMetazoa" id="XM_032600099">
    <property type="protein sequence ID" value="XP_032455990"/>
    <property type="gene ID" value="GeneID_100463052"/>
</dbReference>
<keyword evidence="9" id="KW-0807">Transducer</keyword>
<keyword evidence="2" id="KW-1003">Cell membrane</keyword>
<feature type="transmembrane region" description="Helical" evidence="10">
    <location>
        <begin position="77"/>
        <end position="94"/>
    </location>
</feature>
<dbReference type="Proteomes" id="UP000002358">
    <property type="component" value="Chromosome 5"/>
</dbReference>
<dbReference type="GeneID" id="100463052"/>
<dbReference type="GO" id="GO:0005549">
    <property type="term" value="F:odorant binding"/>
    <property type="evidence" value="ECO:0007669"/>
    <property type="project" value="InterPro"/>
</dbReference>
<keyword evidence="8" id="KW-0675">Receptor</keyword>
<evidence type="ECO:0000256" key="1">
    <source>
        <dbReference type="ARBA" id="ARBA00004651"/>
    </source>
</evidence>
<comment type="subcellular location">
    <subcellularLocation>
        <location evidence="1">Cell membrane</location>
        <topology evidence="1">Multi-pass membrane protein</topology>
    </subcellularLocation>
</comment>
<dbReference type="GO" id="GO:0004984">
    <property type="term" value="F:olfactory receptor activity"/>
    <property type="evidence" value="ECO:0007669"/>
    <property type="project" value="InterPro"/>
</dbReference>
<dbReference type="PANTHER" id="PTHR21137:SF35">
    <property type="entry name" value="ODORANT RECEPTOR 19A-RELATED"/>
    <property type="match status" value="1"/>
</dbReference>
<dbReference type="PANTHER" id="PTHR21137">
    <property type="entry name" value="ODORANT RECEPTOR"/>
    <property type="match status" value="1"/>
</dbReference>
<dbReference type="GO" id="GO:0007165">
    <property type="term" value="P:signal transduction"/>
    <property type="evidence" value="ECO:0007669"/>
    <property type="project" value="UniProtKB-KW"/>
</dbReference>
<evidence type="ECO:0000256" key="10">
    <source>
        <dbReference type="SAM" id="Phobius"/>
    </source>
</evidence>
<protein>
    <submittedName>
        <fullName evidence="11">Uncharacterized protein</fullName>
    </submittedName>
</protein>
<accession>A0A7M7QZJ8</accession>
<keyword evidence="7 10" id="KW-0472">Membrane</keyword>
<feature type="transmembrane region" description="Helical" evidence="10">
    <location>
        <begin position="37"/>
        <end position="65"/>
    </location>
</feature>
<feature type="transmembrane region" description="Helical" evidence="10">
    <location>
        <begin position="477"/>
        <end position="500"/>
    </location>
</feature>
<dbReference type="RefSeq" id="XP_032455990.1">
    <property type="nucleotide sequence ID" value="XM_032600099.1"/>
</dbReference>
<evidence type="ECO:0000256" key="8">
    <source>
        <dbReference type="ARBA" id="ARBA00023170"/>
    </source>
</evidence>
<dbReference type="GO" id="GO:0005886">
    <property type="term" value="C:plasma membrane"/>
    <property type="evidence" value="ECO:0007669"/>
    <property type="project" value="UniProtKB-SubCell"/>
</dbReference>
<proteinExistence type="predicted"/>
<evidence type="ECO:0000256" key="9">
    <source>
        <dbReference type="ARBA" id="ARBA00023224"/>
    </source>
</evidence>
<feature type="transmembrane region" description="Helical" evidence="10">
    <location>
        <begin position="192"/>
        <end position="217"/>
    </location>
</feature>
<keyword evidence="6 10" id="KW-1133">Transmembrane helix</keyword>
<keyword evidence="4 10" id="KW-0812">Transmembrane</keyword>
<feature type="transmembrane region" description="Helical" evidence="10">
    <location>
        <begin position="445"/>
        <end position="465"/>
    </location>
</feature>
<feature type="transmembrane region" description="Helical" evidence="10">
    <location>
        <begin position="263"/>
        <end position="285"/>
    </location>
</feature>
<dbReference type="CTD" id="5577473"/>
<evidence type="ECO:0000256" key="2">
    <source>
        <dbReference type="ARBA" id="ARBA00022475"/>
    </source>
</evidence>
<feature type="transmembrane region" description="Helical" evidence="10">
    <location>
        <begin position="707"/>
        <end position="730"/>
    </location>
</feature>
<evidence type="ECO:0000313" key="11">
    <source>
        <dbReference type="EnsemblMetazoa" id="XP_032455990"/>
    </source>
</evidence>
<feature type="transmembrane region" description="Helical" evidence="10">
    <location>
        <begin position="540"/>
        <end position="562"/>
    </location>
</feature>
<evidence type="ECO:0000256" key="3">
    <source>
        <dbReference type="ARBA" id="ARBA00022606"/>
    </source>
</evidence>
<evidence type="ECO:0000256" key="6">
    <source>
        <dbReference type="ARBA" id="ARBA00022989"/>
    </source>
</evidence>
<dbReference type="AlphaFoldDB" id="A0A7M7QZJ8"/>
<organism evidence="11 12">
    <name type="scientific">Nasonia vitripennis</name>
    <name type="common">Parasitic wasp</name>
    <dbReference type="NCBI Taxonomy" id="7425"/>
    <lineage>
        <taxon>Eukaryota</taxon>
        <taxon>Metazoa</taxon>
        <taxon>Ecdysozoa</taxon>
        <taxon>Arthropoda</taxon>
        <taxon>Hexapoda</taxon>
        <taxon>Insecta</taxon>
        <taxon>Pterygota</taxon>
        <taxon>Neoptera</taxon>
        <taxon>Endopterygota</taxon>
        <taxon>Hymenoptera</taxon>
        <taxon>Apocrita</taxon>
        <taxon>Proctotrupomorpha</taxon>
        <taxon>Chalcidoidea</taxon>
        <taxon>Pteromalidae</taxon>
        <taxon>Pteromalinae</taxon>
        <taxon>Nasonia</taxon>
    </lineage>
</organism>
<keyword evidence="3" id="KW-0716">Sensory transduction</keyword>
<dbReference type="Pfam" id="PF02949">
    <property type="entry name" value="7tm_6"/>
    <property type="match status" value="2"/>
</dbReference>
<evidence type="ECO:0000256" key="7">
    <source>
        <dbReference type="ARBA" id="ARBA00023136"/>
    </source>
</evidence>
<dbReference type="SMR" id="A0A7M7QZJ8"/>
<reference evidence="11" key="1">
    <citation type="submission" date="2021-01" db="UniProtKB">
        <authorList>
            <consortium name="EnsemblMetazoa"/>
        </authorList>
    </citation>
    <scope>IDENTIFICATION</scope>
</reference>
<feature type="transmembrane region" description="Helical" evidence="10">
    <location>
        <begin position="676"/>
        <end position="695"/>
    </location>
</feature>
<evidence type="ECO:0000256" key="4">
    <source>
        <dbReference type="ARBA" id="ARBA00022692"/>
    </source>
</evidence>
<feature type="transmembrane region" description="Helical" evidence="10">
    <location>
        <begin position="297"/>
        <end position="321"/>
    </location>
</feature>
<dbReference type="InterPro" id="IPR004117">
    <property type="entry name" value="7tm6_olfct_rcpt"/>
</dbReference>
<dbReference type="InParanoid" id="A0A7M7QZJ8"/>
<dbReference type="OrthoDB" id="6617147at2759"/>
<keyword evidence="5" id="KW-0552">Olfaction</keyword>
<name>A0A7M7QZJ8_NASVI</name>
<evidence type="ECO:0000256" key="5">
    <source>
        <dbReference type="ARBA" id="ARBA00022725"/>
    </source>
</evidence>